<evidence type="ECO:0000313" key="2">
    <source>
        <dbReference type="EMBL" id="WDE08211.1"/>
    </source>
</evidence>
<dbReference type="EMBL" id="CP059733">
    <property type="protein sequence ID" value="WDE08211.1"/>
    <property type="molecule type" value="Genomic_DNA"/>
</dbReference>
<dbReference type="InterPro" id="IPR013785">
    <property type="entry name" value="Aldolase_TIM"/>
</dbReference>
<proteinExistence type="predicted"/>
<dbReference type="AlphaFoldDB" id="A0AAE9Z7M3"/>
<name>A0AAE9Z7M3_9GAMM</name>
<organism evidence="2 3">
    <name type="scientific">Thalassomonas viridans</name>
    <dbReference type="NCBI Taxonomy" id="137584"/>
    <lineage>
        <taxon>Bacteria</taxon>
        <taxon>Pseudomonadati</taxon>
        <taxon>Pseudomonadota</taxon>
        <taxon>Gammaproteobacteria</taxon>
        <taxon>Alteromonadales</taxon>
        <taxon>Colwelliaceae</taxon>
        <taxon>Thalassomonas</taxon>
    </lineage>
</organism>
<evidence type="ECO:0000313" key="3">
    <source>
        <dbReference type="Proteomes" id="UP000032352"/>
    </source>
</evidence>
<dbReference type="Proteomes" id="UP000032352">
    <property type="component" value="Chromosome"/>
</dbReference>
<protein>
    <submittedName>
        <fullName evidence="2">Anaerobic ribonucleoside-triphosphate reductase activating protein</fullName>
    </submittedName>
</protein>
<gene>
    <name evidence="2" type="primary">nrdG</name>
    <name evidence="2" type="ORF">SG34_010655</name>
</gene>
<keyword evidence="3" id="KW-1185">Reference proteome</keyword>
<accession>A0AAE9Z7M3</accession>
<dbReference type="Gene3D" id="3.20.20.70">
    <property type="entry name" value="Aldolase class I"/>
    <property type="match status" value="1"/>
</dbReference>
<dbReference type="KEGG" id="tvd:SG34_010655"/>
<sequence>MSFNCLPPTIVFQEVPGEISLCFSITGCKIGCRGCHSTELWNENNGHPLTRERFHQYLAQYAGLISCVLFFGGEWQASQLIEKLKIARQLGLKTCLYSGQTHIDIGISQHLTYLKTGKWAPEKGGLDNPATNQVFFDLSTGRKLNHLFVKSPDIAKSALTPLPERSRPTTSLTKTKGNLYAAA</sequence>
<dbReference type="InterPro" id="IPR014191">
    <property type="entry name" value="Anaer_RNR_activator"/>
</dbReference>
<dbReference type="Pfam" id="PF13353">
    <property type="entry name" value="Fer4_12"/>
    <property type="match status" value="1"/>
</dbReference>
<reference evidence="2 3" key="2">
    <citation type="journal article" date="2022" name="Mar. Drugs">
        <title>Bioassay-Guided Fractionation Leads to the Detection of Cholic Acid Generated by the Rare Thalassomonas sp.</title>
        <authorList>
            <person name="Pheiffer F."/>
            <person name="Schneider Y.K."/>
            <person name="Hansen E.H."/>
            <person name="Andersen J.H."/>
            <person name="Isaksson J."/>
            <person name="Busche T."/>
            <person name="R C."/>
            <person name="Kalinowski J."/>
            <person name="Zyl L.V."/>
            <person name="Trindade M."/>
        </authorList>
    </citation>
    <scope>NUCLEOTIDE SEQUENCE [LARGE SCALE GENOMIC DNA]</scope>
    <source>
        <strain evidence="2 3">XOM25</strain>
    </source>
</reference>
<reference evidence="2 3" key="1">
    <citation type="journal article" date="2015" name="Genome Announc.">
        <title>Draft Genome Sequences of Marine Isolates of Thalassomonas viridans and Thalassomonas actiniarum.</title>
        <authorList>
            <person name="Olonade I."/>
            <person name="van Zyl L.J."/>
            <person name="Trindade M."/>
        </authorList>
    </citation>
    <scope>NUCLEOTIDE SEQUENCE [LARGE SCALE GENOMIC DNA]</scope>
    <source>
        <strain evidence="2 3">XOM25</strain>
    </source>
</reference>
<evidence type="ECO:0000256" key="1">
    <source>
        <dbReference type="SAM" id="MobiDB-lite"/>
    </source>
</evidence>
<dbReference type="NCBIfam" id="TIGR02826">
    <property type="entry name" value="RNR_activ_nrdG3"/>
    <property type="match status" value="1"/>
</dbReference>
<feature type="region of interest" description="Disordered" evidence="1">
    <location>
        <begin position="160"/>
        <end position="183"/>
    </location>
</feature>